<accession>A0A537JIZ9</accession>
<evidence type="ECO:0000256" key="1">
    <source>
        <dbReference type="ARBA" id="ARBA00004370"/>
    </source>
</evidence>
<evidence type="ECO:0000256" key="3">
    <source>
        <dbReference type="ARBA" id="ARBA00022692"/>
    </source>
</evidence>
<comment type="subcellular location">
    <subcellularLocation>
        <location evidence="1">Membrane</location>
    </subcellularLocation>
</comment>
<dbReference type="AlphaFoldDB" id="A0A537JIZ9"/>
<dbReference type="InterPro" id="IPR004329">
    <property type="entry name" value="CcmE"/>
</dbReference>
<proteinExistence type="predicted"/>
<dbReference type="InterPro" id="IPR012340">
    <property type="entry name" value="NA-bd_OB-fold"/>
</dbReference>
<dbReference type="Gene3D" id="2.40.50.140">
    <property type="entry name" value="Nucleic acid-binding proteins"/>
    <property type="match status" value="1"/>
</dbReference>
<reference evidence="12 13" key="1">
    <citation type="journal article" date="2019" name="Nat. Microbiol.">
        <title>Mediterranean grassland soil C-N compound turnover is dependent on rainfall and depth, and is mediated by genomically divergent microorganisms.</title>
        <authorList>
            <person name="Diamond S."/>
            <person name="Andeer P.F."/>
            <person name="Li Z."/>
            <person name="Crits-Christoph A."/>
            <person name="Burstein D."/>
            <person name="Anantharaman K."/>
            <person name="Lane K.R."/>
            <person name="Thomas B.C."/>
            <person name="Pan C."/>
            <person name="Northen T.R."/>
            <person name="Banfield J.F."/>
        </authorList>
    </citation>
    <scope>NUCLEOTIDE SEQUENCE [LARGE SCALE GENOMIC DNA]</scope>
    <source>
        <strain evidence="12">NP_7</strain>
    </source>
</reference>
<dbReference type="Pfam" id="PF03100">
    <property type="entry name" value="CcmE"/>
    <property type="match status" value="1"/>
</dbReference>
<protein>
    <submittedName>
        <fullName evidence="12">Cytochrome c maturation protein CcmE</fullName>
    </submittedName>
</protein>
<evidence type="ECO:0000256" key="4">
    <source>
        <dbReference type="ARBA" id="ARBA00022723"/>
    </source>
</evidence>
<evidence type="ECO:0000256" key="7">
    <source>
        <dbReference type="ARBA" id="ARBA00022989"/>
    </source>
</evidence>
<dbReference type="GO" id="GO:0017004">
    <property type="term" value="P:cytochrome complex assembly"/>
    <property type="evidence" value="ECO:0007669"/>
    <property type="project" value="UniProtKB-KW"/>
</dbReference>
<dbReference type="Proteomes" id="UP000320048">
    <property type="component" value="Unassembled WGS sequence"/>
</dbReference>
<feature type="compositionally biased region" description="Low complexity" evidence="10">
    <location>
        <begin position="56"/>
        <end position="73"/>
    </location>
</feature>
<comment type="caution">
    <text evidence="12">The sequence shown here is derived from an EMBL/GenBank/DDBJ whole genome shotgun (WGS) entry which is preliminary data.</text>
</comment>
<name>A0A537JIZ9_9BACT</name>
<dbReference type="PANTHER" id="PTHR34128">
    <property type="entry name" value="CYTOCHROME C-TYPE BIOGENESIS PROTEIN CCME HOMOLOG, MITOCHONDRIAL"/>
    <property type="match status" value="1"/>
</dbReference>
<keyword evidence="4" id="KW-0479">Metal-binding</keyword>
<evidence type="ECO:0000256" key="10">
    <source>
        <dbReference type="SAM" id="MobiDB-lite"/>
    </source>
</evidence>
<dbReference type="EMBL" id="VBAO01000073">
    <property type="protein sequence ID" value="TMI83515.1"/>
    <property type="molecule type" value="Genomic_DNA"/>
</dbReference>
<dbReference type="GO" id="GO:0020037">
    <property type="term" value="F:heme binding"/>
    <property type="evidence" value="ECO:0007669"/>
    <property type="project" value="InterPro"/>
</dbReference>
<evidence type="ECO:0000256" key="2">
    <source>
        <dbReference type="ARBA" id="ARBA00022617"/>
    </source>
</evidence>
<keyword evidence="2" id="KW-0349">Heme</keyword>
<dbReference type="PANTHER" id="PTHR34128:SF2">
    <property type="entry name" value="CYTOCHROME C-TYPE BIOGENESIS PROTEIN CCME HOMOLOG, MITOCHONDRIAL"/>
    <property type="match status" value="1"/>
</dbReference>
<feature type="transmembrane region" description="Helical" evidence="11">
    <location>
        <begin position="96"/>
        <end position="115"/>
    </location>
</feature>
<keyword evidence="6" id="KW-0735">Signal-anchor</keyword>
<keyword evidence="3 11" id="KW-0812">Transmembrane</keyword>
<dbReference type="GO" id="GO:0017003">
    <property type="term" value="P:protein-heme linkage"/>
    <property type="evidence" value="ECO:0007669"/>
    <property type="project" value="InterPro"/>
</dbReference>
<feature type="region of interest" description="Disordered" evidence="10">
    <location>
        <begin position="55"/>
        <end position="88"/>
    </location>
</feature>
<evidence type="ECO:0000256" key="11">
    <source>
        <dbReference type="SAM" id="Phobius"/>
    </source>
</evidence>
<evidence type="ECO:0000313" key="13">
    <source>
        <dbReference type="Proteomes" id="UP000320048"/>
    </source>
</evidence>
<keyword evidence="7 11" id="KW-1133">Transmembrane helix</keyword>
<keyword evidence="5" id="KW-0201">Cytochrome c-type biogenesis</keyword>
<organism evidence="12 13">
    <name type="scientific">Candidatus Segetimicrobium genomatis</name>
    <dbReference type="NCBI Taxonomy" id="2569760"/>
    <lineage>
        <taxon>Bacteria</taxon>
        <taxon>Bacillati</taxon>
        <taxon>Candidatus Sysuimicrobiota</taxon>
        <taxon>Candidatus Sysuimicrobiia</taxon>
        <taxon>Candidatus Sysuimicrobiales</taxon>
        <taxon>Candidatus Segetimicrobiaceae</taxon>
        <taxon>Candidatus Segetimicrobium</taxon>
    </lineage>
</organism>
<evidence type="ECO:0000256" key="6">
    <source>
        <dbReference type="ARBA" id="ARBA00022968"/>
    </source>
</evidence>
<gene>
    <name evidence="12" type="ORF">E6H04_02735</name>
</gene>
<dbReference type="GO" id="GO:0046872">
    <property type="term" value="F:metal ion binding"/>
    <property type="evidence" value="ECO:0007669"/>
    <property type="project" value="UniProtKB-KW"/>
</dbReference>
<sequence>MCVVPIAAPARGARGRSGGAGRRGRLGRCASHPDDLLVLGIRRGVGRDLPLPLRIGPAQPGPRARGRGVARSIGRAERRGRRAVPRGASVTSPRRPIAFALGVLVFVLALAYLVYGGIQQGAAYWVTVGELRQATGAAARARVRLGGTVAPGSVAWDASHRHLRFAVTDGTESVPVRYSGVVPDIFAAGRQVVVEGALAPDGTFAATTLLAKCPTKYLPADQPGAR</sequence>
<dbReference type="GO" id="GO:0005886">
    <property type="term" value="C:plasma membrane"/>
    <property type="evidence" value="ECO:0007669"/>
    <property type="project" value="InterPro"/>
</dbReference>
<evidence type="ECO:0000313" key="12">
    <source>
        <dbReference type="EMBL" id="TMI83515.1"/>
    </source>
</evidence>
<keyword evidence="8" id="KW-0408">Iron</keyword>
<evidence type="ECO:0000256" key="8">
    <source>
        <dbReference type="ARBA" id="ARBA00023004"/>
    </source>
</evidence>
<evidence type="ECO:0000256" key="5">
    <source>
        <dbReference type="ARBA" id="ARBA00022748"/>
    </source>
</evidence>
<keyword evidence="9 11" id="KW-0472">Membrane</keyword>
<dbReference type="InterPro" id="IPR036127">
    <property type="entry name" value="CcmE-like_sf"/>
</dbReference>
<evidence type="ECO:0000256" key="9">
    <source>
        <dbReference type="ARBA" id="ARBA00023136"/>
    </source>
</evidence>
<dbReference type="SUPFAM" id="SSF82093">
    <property type="entry name" value="Heme chaperone CcmE"/>
    <property type="match status" value="1"/>
</dbReference>